<dbReference type="OMA" id="TISRWNT"/>
<proteinExistence type="predicted"/>
<dbReference type="RefSeq" id="XP_018382139.1">
    <property type="nucleotide sequence ID" value="XM_018533589.1"/>
</dbReference>
<feature type="transmembrane region" description="Helical" evidence="1">
    <location>
        <begin position="21"/>
        <end position="47"/>
    </location>
</feature>
<dbReference type="GeneID" id="29119183"/>
<feature type="transmembrane region" description="Helical" evidence="1">
    <location>
        <begin position="302"/>
        <end position="326"/>
    </location>
</feature>
<evidence type="ECO:0000256" key="1">
    <source>
        <dbReference type="SAM" id="Phobius"/>
    </source>
</evidence>
<evidence type="ECO:0000313" key="3">
    <source>
        <dbReference type="EMBL" id="OAG16718.1"/>
    </source>
</evidence>
<dbReference type="PANTHER" id="PTHR35395:SF1">
    <property type="entry name" value="DUF6536 DOMAIN-CONTAINING PROTEIN"/>
    <property type="match status" value="1"/>
</dbReference>
<feature type="non-terminal residue" evidence="3">
    <location>
        <position position="393"/>
    </location>
</feature>
<dbReference type="STRING" id="5599.A0A177DB45"/>
<protein>
    <recommendedName>
        <fullName evidence="2">DUF6536 domain-containing protein</fullName>
    </recommendedName>
</protein>
<dbReference type="PANTHER" id="PTHR35395">
    <property type="entry name" value="DUF6536 DOMAIN-CONTAINING PROTEIN"/>
    <property type="match status" value="1"/>
</dbReference>
<gene>
    <name evidence="3" type="ORF">CC77DRAFT_901691</name>
</gene>
<dbReference type="InterPro" id="IPR046623">
    <property type="entry name" value="DUF6536"/>
</dbReference>
<evidence type="ECO:0000259" key="2">
    <source>
        <dbReference type="Pfam" id="PF20163"/>
    </source>
</evidence>
<dbReference type="KEGG" id="aalt:CC77DRAFT_901691"/>
<feature type="non-terminal residue" evidence="3">
    <location>
        <position position="1"/>
    </location>
</feature>
<name>A0A177DB45_ALTAL</name>
<reference evidence="3 4" key="1">
    <citation type="submission" date="2016-05" db="EMBL/GenBank/DDBJ databases">
        <title>Comparative analysis of secretome profiles of manganese(II)-oxidizing ascomycete fungi.</title>
        <authorList>
            <consortium name="DOE Joint Genome Institute"/>
            <person name="Zeiner C.A."/>
            <person name="Purvine S.O."/>
            <person name="Zink E.M."/>
            <person name="Wu S."/>
            <person name="Pasa-Tolic L."/>
            <person name="Chaput D.L."/>
            <person name="Haridas S."/>
            <person name="Grigoriev I.V."/>
            <person name="Santelli C.M."/>
            <person name="Hansel C.M."/>
        </authorList>
    </citation>
    <scope>NUCLEOTIDE SEQUENCE [LARGE SCALE GENOMIC DNA]</scope>
    <source>
        <strain evidence="3 4">SRC1lrK2f</strain>
    </source>
</reference>
<keyword evidence="4" id="KW-1185">Reference proteome</keyword>
<organism evidence="3 4">
    <name type="scientific">Alternaria alternata</name>
    <name type="common">Alternaria rot fungus</name>
    <name type="synonym">Torula alternata</name>
    <dbReference type="NCBI Taxonomy" id="5599"/>
    <lineage>
        <taxon>Eukaryota</taxon>
        <taxon>Fungi</taxon>
        <taxon>Dikarya</taxon>
        <taxon>Ascomycota</taxon>
        <taxon>Pezizomycotina</taxon>
        <taxon>Dothideomycetes</taxon>
        <taxon>Pleosporomycetidae</taxon>
        <taxon>Pleosporales</taxon>
        <taxon>Pleosporineae</taxon>
        <taxon>Pleosporaceae</taxon>
        <taxon>Alternaria</taxon>
        <taxon>Alternaria sect. Alternaria</taxon>
        <taxon>Alternaria alternata complex</taxon>
    </lineage>
</organism>
<evidence type="ECO:0000313" key="4">
    <source>
        <dbReference type="Proteomes" id="UP000077248"/>
    </source>
</evidence>
<dbReference type="VEuPathDB" id="FungiDB:CC77DRAFT_901691"/>
<dbReference type="EMBL" id="KV441489">
    <property type="protein sequence ID" value="OAG16718.1"/>
    <property type="molecule type" value="Genomic_DNA"/>
</dbReference>
<accession>A0A177DB45</accession>
<feature type="domain" description="DUF6536" evidence="2">
    <location>
        <begin position="21"/>
        <end position="169"/>
    </location>
</feature>
<keyword evidence="1" id="KW-0472">Membrane</keyword>
<dbReference type="Pfam" id="PF20163">
    <property type="entry name" value="DUF6536"/>
    <property type="match status" value="1"/>
</dbReference>
<sequence length="393" mass="43543">LSGALDTRLQRWIRGSRFHGWRMGVLLGCCMSSFVLCCNISMIIVAATTGGGYDAGGIASLKVGDEVTISRWNTALHVLINALSTMLLAGSNYTMQVLSSPTRQDVDAIHARGDWLDVGILSPRNLRLIPRKRAALWYMLGLSSVPLHLFYNASVFKVITSSEYRILVMGVTSDDWNRVNSTTDVGKWTGGNNWNLTNGGWIDVYNSEYVSLHGDLYLGIDRLAFDTTQNFTNQDIERTMLTYMSLDVSGNQAYIQKLTMESSVWIRYEVQPINGLDRMDVSARVVQAASEKRSSPPSRVQVSLYFLLVVLFCNLSKLSIMAYVLITDRSTYLVTLGDAAASFLERADPHTLGVGILGREELLITLGHPPSHPVSNLGEKADLELRLQGVWLP</sequence>
<dbReference type="Proteomes" id="UP000077248">
    <property type="component" value="Unassembled WGS sequence"/>
</dbReference>
<feature type="transmembrane region" description="Helical" evidence="1">
    <location>
        <begin position="134"/>
        <end position="151"/>
    </location>
</feature>
<keyword evidence="1" id="KW-0812">Transmembrane</keyword>
<keyword evidence="1" id="KW-1133">Transmembrane helix</keyword>
<dbReference type="AlphaFoldDB" id="A0A177DB45"/>